<dbReference type="InterPro" id="IPR016159">
    <property type="entry name" value="Cullin_repeat-like_dom_sf"/>
</dbReference>
<gene>
    <name evidence="4" type="ORF">DAPK24_022950</name>
</gene>
<comment type="caution">
    <text evidence="4">The sequence shown here is derived from an EMBL/GenBank/DDBJ whole genome shotgun (WGS) entry which is preliminary data.</text>
</comment>
<protein>
    <recommendedName>
        <fullName evidence="2">Exocyst complex component EXO84</fullName>
    </recommendedName>
</protein>
<feature type="compositionally biased region" description="Low complexity" evidence="3">
    <location>
        <begin position="426"/>
        <end position="446"/>
    </location>
</feature>
<dbReference type="Pfam" id="PF25345">
    <property type="entry name" value="PH_EXO84"/>
    <property type="match status" value="1"/>
</dbReference>
<dbReference type="SUPFAM" id="SSF74788">
    <property type="entry name" value="Cullin repeat-like"/>
    <property type="match status" value="1"/>
</dbReference>
<keyword evidence="5" id="KW-1185">Reference proteome</keyword>
<reference evidence="4 5" key="1">
    <citation type="journal article" date="2023" name="Elife">
        <title>Identification of key yeast species and microbe-microbe interactions impacting larval growth of Drosophila in the wild.</title>
        <authorList>
            <person name="Mure A."/>
            <person name="Sugiura Y."/>
            <person name="Maeda R."/>
            <person name="Honda K."/>
            <person name="Sakurai N."/>
            <person name="Takahashi Y."/>
            <person name="Watada M."/>
            <person name="Katoh T."/>
            <person name="Gotoh A."/>
            <person name="Gotoh Y."/>
            <person name="Taniguchi I."/>
            <person name="Nakamura K."/>
            <person name="Hayashi T."/>
            <person name="Katayama T."/>
            <person name="Uemura T."/>
            <person name="Hattori Y."/>
        </authorList>
    </citation>
    <scope>NUCLEOTIDE SEQUENCE [LARGE SCALE GENOMIC DNA]</scope>
    <source>
        <strain evidence="4 5">PK-24</strain>
    </source>
</reference>
<evidence type="ECO:0000256" key="2">
    <source>
        <dbReference type="ARBA" id="ARBA00021269"/>
    </source>
</evidence>
<evidence type="ECO:0000256" key="3">
    <source>
        <dbReference type="SAM" id="MobiDB-lite"/>
    </source>
</evidence>
<dbReference type="Gene3D" id="2.30.29.30">
    <property type="entry name" value="Pleckstrin-homology domain (PH domain)/Phosphotyrosine-binding domain (PTB)"/>
    <property type="match status" value="1"/>
</dbReference>
<evidence type="ECO:0000313" key="4">
    <source>
        <dbReference type="EMBL" id="GMM45720.1"/>
    </source>
</evidence>
<dbReference type="GO" id="GO:0030133">
    <property type="term" value="C:transport vesicle"/>
    <property type="evidence" value="ECO:0007669"/>
    <property type="project" value="UniProtKB-SubCell"/>
</dbReference>
<organism evidence="4 5">
    <name type="scientific">Pichia kluyveri</name>
    <name type="common">Yeast</name>
    <dbReference type="NCBI Taxonomy" id="36015"/>
    <lineage>
        <taxon>Eukaryota</taxon>
        <taxon>Fungi</taxon>
        <taxon>Dikarya</taxon>
        <taxon>Ascomycota</taxon>
        <taxon>Saccharomycotina</taxon>
        <taxon>Pichiomycetes</taxon>
        <taxon>Pichiales</taxon>
        <taxon>Pichiaceae</taxon>
        <taxon>Pichia</taxon>
    </lineage>
</organism>
<evidence type="ECO:0000313" key="5">
    <source>
        <dbReference type="Proteomes" id="UP001378960"/>
    </source>
</evidence>
<comment type="subcellular location">
    <subcellularLocation>
        <location evidence="1">Cytoplasmic vesicle</location>
        <location evidence="1">Secretory vesicle</location>
    </subcellularLocation>
</comment>
<proteinExistence type="predicted"/>
<sequence length="786" mass="89716">MTDINRRFSRAAFINQNGSNDQMNNGNNTFNVNQYYNNNYNNKSQLTIGGESIRSVETGATNATNATSNTRRRFSIKLSQPPIGMDAPPLPFNAHNQILNSSLTNLNENNITIKETTNDDSNNILYELSRENFNASTFVQRQLFDADANKIDSFINYLDKLNENNDNEIKFSLSESINQVLAVSNAFKNTNEILNSLKPKINDLTDVLSQQINEANEFMESSSTKLKTNRQSIAMLQNKWTNSMKKLYLNIDRAHDLLPPIPMRHILIESRRWGELNSITFKPVRPVHLVIMNDSILIASRIKEINSKKNNSNIRNVATYSWMIDDIIVQNVSDMKNFNQSMDNSNNNTNSSSNLSSSLNSNLSTTLCIKQKDLNQIFLFQTDTSIEYLNVINAINQARSEILNLKRRSNNNLSNNPSHHHHHHNSNSFSNINLTRPNSSHRISSSNNNIEKQIQPEFNSSITLIDDLLTSCSLELGLCRYDECIGYLNRLKEEIKNLLNIGIAIGLSLSLINSKTLNDNNSNIFQRQFHLIYNIKLINIKKIEEKLINSLLNEIKCESNNIEIIKNANEMCLLLNKGKESSEIFLNSRGKLLEEYVGSIRVGGDCGGNNNNNLDDDNLLSELDSPTSPTIPSIKRNLTISRSDSLRTLNIRSSIDNSADLMNSSNNDTIDITGKMIISYIRELSLVYMSFINKIWNEWNEIFIKQSLANNNEKKDKNKNKKYISNNLRIIEWINEYLNKLKKSVIVALSEYDRNSITYLSCVKVLREVFETLKDKELNVDYLLDI</sequence>
<dbReference type="InterPro" id="IPR042560">
    <property type="entry name" value="Exo84_C_2"/>
</dbReference>
<dbReference type="AlphaFoldDB" id="A0AAV5R363"/>
<dbReference type="InterPro" id="IPR011993">
    <property type="entry name" value="PH-like_dom_sf"/>
</dbReference>
<feature type="region of interest" description="Disordered" evidence="3">
    <location>
        <begin position="409"/>
        <end position="446"/>
    </location>
</feature>
<dbReference type="Gene3D" id="1.20.58.1220">
    <property type="entry name" value="Exo84p, C-terminal helical domain"/>
    <property type="match status" value="1"/>
</dbReference>
<dbReference type="Proteomes" id="UP001378960">
    <property type="component" value="Unassembled WGS sequence"/>
</dbReference>
<evidence type="ECO:0000256" key="1">
    <source>
        <dbReference type="ARBA" id="ARBA00004398"/>
    </source>
</evidence>
<dbReference type="EMBL" id="BTGB01000003">
    <property type="protein sequence ID" value="GMM45720.1"/>
    <property type="molecule type" value="Genomic_DNA"/>
</dbReference>
<accession>A0AAV5R363</accession>
<name>A0AAV5R363_PICKL</name>